<feature type="domain" description="Glycosyltransferase 2-like" evidence="3">
    <location>
        <begin position="6"/>
        <end position="139"/>
    </location>
</feature>
<sequence length="170" mass="19293">MKSDITVIVPMYNVEKYVKKCFESLENQTYSNFEVLAINDGSPDNSSKYAKECAAKDNRIKVIDKENGGYGSALELAINSINSDYFLVCDPDDWLEEDCLEVLYTFAKNNDTDIVVGDRFDVYADDGSAHKCSVKPGYLESIEPKKVYSETQDIQLFFYPKSSIINDLRK</sequence>
<keyword evidence="1" id="KW-0328">Glycosyltransferase</keyword>
<dbReference type="PANTHER" id="PTHR22916:SF51">
    <property type="entry name" value="GLYCOSYLTRANSFERASE EPSH-RELATED"/>
    <property type="match status" value="1"/>
</dbReference>
<dbReference type="InterPro" id="IPR001173">
    <property type="entry name" value="Glyco_trans_2-like"/>
</dbReference>
<dbReference type="CDD" id="cd00761">
    <property type="entry name" value="Glyco_tranf_GTA_type"/>
    <property type="match status" value="1"/>
</dbReference>
<reference evidence="4 5" key="1">
    <citation type="submission" date="2012-07" db="EMBL/GenBank/DDBJ databases">
        <title>The Genome Sequence of Lactobacillus crispatus FB077-07.</title>
        <authorList>
            <consortium name="The Broad Institute Genome Sequencing Platform"/>
            <person name="Earl A."/>
            <person name="Ward D."/>
            <person name="Feldgarden M."/>
            <person name="Gevers D."/>
            <person name="Saerens B."/>
            <person name="Vaneechoutte M."/>
            <person name="Walker B."/>
            <person name="Young S.K."/>
            <person name="Zeng Q."/>
            <person name="Gargeya S."/>
            <person name="Fitzgerald M."/>
            <person name="Haas B."/>
            <person name="Abouelleil A."/>
            <person name="Alvarado L."/>
            <person name="Arachchi H.M."/>
            <person name="Berlin A.M."/>
            <person name="Chapman S.B."/>
            <person name="Goldberg J."/>
            <person name="Griggs A."/>
            <person name="Gujja S."/>
            <person name="Hansen M."/>
            <person name="Howarth C."/>
            <person name="Imamovic A."/>
            <person name="Larimer J."/>
            <person name="McCowen C."/>
            <person name="Montmayeur A."/>
            <person name="Murphy C."/>
            <person name="Neiman D."/>
            <person name="Pearson M."/>
            <person name="Priest M."/>
            <person name="Roberts A."/>
            <person name="Saif S."/>
            <person name="Shea T."/>
            <person name="Sisk P."/>
            <person name="Sykes S."/>
            <person name="Wortman J."/>
            <person name="Nusbaum C."/>
            <person name="Birren B."/>
        </authorList>
    </citation>
    <scope>NUCLEOTIDE SEQUENCE [LARGE SCALE GENOMIC DNA]</scope>
    <source>
        <strain evidence="4 5">FB077-07</strain>
    </source>
</reference>
<dbReference type="Gene3D" id="3.90.550.10">
    <property type="entry name" value="Spore Coat Polysaccharide Biosynthesis Protein SpsA, Chain A"/>
    <property type="match status" value="1"/>
</dbReference>
<accession>K1MUX3</accession>
<proteinExistence type="predicted"/>
<dbReference type="InterPro" id="IPR029044">
    <property type="entry name" value="Nucleotide-diphossugar_trans"/>
</dbReference>
<dbReference type="OrthoDB" id="396512at2"/>
<dbReference type="AlphaFoldDB" id="K1MUX3"/>
<evidence type="ECO:0000256" key="2">
    <source>
        <dbReference type="ARBA" id="ARBA00022679"/>
    </source>
</evidence>
<dbReference type="EMBL" id="AGZG01000045">
    <property type="protein sequence ID" value="EKB71221.1"/>
    <property type="molecule type" value="Genomic_DNA"/>
</dbReference>
<dbReference type="PATRIC" id="fig|883092.3.peg.858"/>
<protein>
    <recommendedName>
        <fullName evidence="3">Glycosyltransferase 2-like domain-containing protein</fullName>
    </recommendedName>
</protein>
<dbReference type="SUPFAM" id="SSF53448">
    <property type="entry name" value="Nucleotide-diphospho-sugar transferases"/>
    <property type="match status" value="1"/>
</dbReference>
<evidence type="ECO:0000259" key="3">
    <source>
        <dbReference type="Pfam" id="PF00535"/>
    </source>
</evidence>
<dbReference type="Proteomes" id="UP000004722">
    <property type="component" value="Unassembled WGS sequence"/>
</dbReference>
<evidence type="ECO:0000256" key="1">
    <source>
        <dbReference type="ARBA" id="ARBA00022676"/>
    </source>
</evidence>
<evidence type="ECO:0000313" key="4">
    <source>
        <dbReference type="EMBL" id="EKB71221.1"/>
    </source>
</evidence>
<dbReference type="RefSeq" id="WP_005727395.1">
    <property type="nucleotide sequence ID" value="NZ_JH932272.1"/>
</dbReference>
<name>K1MUX3_9LACO</name>
<dbReference type="PANTHER" id="PTHR22916">
    <property type="entry name" value="GLYCOSYLTRANSFERASE"/>
    <property type="match status" value="1"/>
</dbReference>
<keyword evidence="2" id="KW-0808">Transferase</keyword>
<organism evidence="4 5">
    <name type="scientific">Lactobacillus crispatus FB077-07</name>
    <dbReference type="NCBI Taxonomy" id="883092"/>
    <lineage>
        <taxon>Bacteria</taxon>
        <taxon>Bacillati</taxon>
        <taxon>Bacillota</taxon>
        <taxon>Bacilli</taxon>
        <taxon>Lactobacillales</taxon>
        <taxon>Lactobacillaceae</taxon>
        <taxon>Lactobacillus</taxon>
    </lineage>
</organism>
<dbReference type="Pfam" id="PF00535">
    <property type="entry name" value="Glycos_transf_2"/>
    <property type="match status" value="1"/>
</dbReference>
<comment type="caution">
    <text evidence="4">The sequence shown here is derived from an EMBL/GenBank/DDBJ whole genome shotgun (WGS) entry which is preliminary data.</text>
</comment>
<dbReference type="HOGENOM" id="CLU_025996_22_1_9"/>
<dbReference type="GO" id="GO:0016757">
    <property type="term" value="F:glycosyltransferase activity"/>
    <property type="evidence" value="ECO:0007669"/>
    <property type="project" value="UniProtKB-KW"/>
</dbReference>
<evidence type="ECO:0000313" key="5">
    <source>
        <dbReference type="Proteomes" id="UP000004722"/>
    </source>
</evidence>
<gene>
    <name evidence="4" type="ORF">HMPREF9249_00867</name>
</gene>